<dbReference type="Pfam" id="PF02583">
    <property type="entry name" value="Trns_repr_metal"/>
    <property type="match status" value="1"/>
</dbReference>
<comment type="caution">
    <text evidence="1">The sequence shown here is derived from an EMBL/GenBank/DDBJ whole genome shotgun (WGS) entry which is preliminary data.</text>
</comment>
<protein>
    <submittedName>
        <fullName evidence="1">Uncharacterized protein</fullName>
    </submittedName>
</protein>
<gene>
    <name evidence="1" type="ORF">CBU02nite_23050</name>
</gene>
<dbReference type="InterPro" id="IPR038390">
    <property type="entry name" value="Metal_Tscrpt_repr_sf"/>
</dbReference>
<sequence>MSEERKKALQSLKTAKGQIEGIIKMIEDDRYCKSIDGSSIFNKKSRFNDFTRSHASLCKRSLQ</sequence>
<dbReference type="Gene3D" id="1.20.58.1000">
    <property type="entry name" value="Metal-sensitive repressor, helix protomer"/>
    <property type="match status" value="1"/>
</dbReference>
<accession>A0A512TNF8</accession>
<dbReference type="GO" id="GO:0045892">
    <property type="term" value="P:negative regulation of DNA-templated transcription"/>
    <property type="evidence" value="ECO:0007669"/>
    <property type="project" value="UniProtKB-ARBA"/>
</dbReference>
<evidence type="ECO:0000313" key="2">
    <source>
        <dbReference type="Proteomes" id="UP000321089"/>
    </source>
</evidence>
<organism evidence="1 2">
    <name type="scientific">Clostridium butyricum</name>
    <dbReference type="NCBI Taxonomy" id="1492"/>
    <lineage>
        <taxon>Bacteria</taxon>
        <taxon>Bacillati</taxon>
        <taxon>Bacillota</taxon>
        <taxon>Clostridia</taxon>
        <taxon>Eubacteriales</taxon>
        <taxon>Clostridiaceae</taxon>
        <taxon>Clostridium</taxon>
    </lineage>
</organism>
<dbReference type="GO" id="GO:0003677">
    <property type="term" value="F:DNA binding"/>
    <property type="evidence" value="ECO:0007669"/>
    <property type="project" value="InterPro"/>
</dbReference>
<proteinExistence type="predicted"/>
<dbReference type="InterPro" id="IPR003735">
    <property type="entry name" value="Metal_Tscrpt_repr"/>
</dbReference>
<name>A0A512TNF8_CLOBU</name>
<dbReference type="AlphaFoldDB" id="A0A512TNF8"/>
<dbReference type="EMBL" id="BKBC01000031">
    <property type="protein sequence ID" value="GEQ21799.1"/>
    <property type="molecule type" value="Genomic_DNA"/>
</dbReference>
<dbReference type="Proteomes" id="UP000321089">
    <property type="component" value="Unassembled WGS sequence"/>
</dbReference>
<dbReference type="GO" id="GO:0046872">
    <property type="term" value="F:metal ion binding"/>
    <property type="evidence" value="ECO:0007669"/>
    <property type="project" value="InterPro"/>
</dbReference>
<evidence type="ECO:0000313" key="1">
    <source>
        <dbReference type="EMBL" id="GEQ21799.1"/>
    </source>
</evidence>
<reference evidence="1 2" key="1">
    <citation type="submission" date="2019-07" db="EMBL/GenBank/DDBJ databases">
        <title>Whole genome shotgun sequence of Clostridium butyricum NBRC 3858.</title>
        <authorList>
            <person name="Hosoyama A."/>
            <person name="Uohara A."/>
            <person name="Ohji S."/>
            <person name="Ichikawa N."/>
        </authorList>
    </citation>
    <scope>NUCLEOTIDE SEQUENCE [LARGE SCALE GENOMIC DNA]</scope>
    <source>
        <strain evidence="1 2">NBRC 3858</strain>
    </source>
</reference>